<gene>
    <name evidence="4" type="ORF">BAY60_03600</name>
</gene>
<dbReference type="Gene3D" id="1.20.1260.20">
    <property type="entry name" value="PPE superfamily"/>
    <property type="match status" value="1"/>
</dbReference>
<feature type="domain" description="PPE" evidence="3">
    <location>
        <begin position="32"/>
        <end position="130"/>
    </location>
</feature>
<evidence type="ECO:0000313" key="5">
    <source>
        <dbReference type="Proteomes" id="UP000249915"/>
    </source>
</evidence>
<dbReference type="Proteomes" id="UP000249915">
    <property type="component" value="Unassembled WGS sequence"/>
</dbReference>
<protein>
    <recommendedName>
        <fullName evidence="3">PPE domain-containing protein</fullName>
    </recommendedName>
</protein>
<evidence type="ECO:0000259" key="3">
    <source>
        <dbReference type="Pfam" id="PF00823"/>
    </source>
</evidence>
<dbReference type="RefSeq" id="WP_112279507.1">
    <property type="nucleotide sequence ID" value="NZ_MASW01000001.1"/>
</dbReference>
<accession>A0A2V4B800</accession>
<organism evidence="4 5">
    <name type="scientific">Prauserella muralis</name>
    <dbReference type="NCBI Taxonomy" id="588067"/>
    <lineage>
        <taxon>Bacteria</taxon>
        <taxon>Bacillati</taxon>
        <taxon>Actinomycetota</taxon>
        <taxon>Actinomycetes</taxon>
        <taxon>Pseudonocardiales</taxon>
        <taxon>Pseudonocardiaceae</taxon>
        <taxon>Prauserella</taxon>
    </lineage>
</organism>
<name>A0A2V4B800_9PSEU</name>
<dbReference type="Pfam" id="PF00823">
    <property type="entry name" value="PPE"/>
    <property type="match status" value="1"/>
</dbReference>
<sequence>MDNVDIPALAERISEHRFTGYTDNMLADEIDRFRSGPGPAGISAAVDALKAVGQALTETERTLRTELGKLGVRWHGDAAEAARAVFSGQADFSGEATEKVNDSAERIFAQGEAFNRTLHKLPDAQTLREGAGGYGLWDSMASLLGFETDNTRRVQAAREARQQAVEALDDYARDSGENLQGLQELASPQAVHADTGPRLPGSVDAGGGPGDVTTTAGATDAPASAPAPGQAPPARPQAAPAAGVSYHAATPALGLPAQQPPARTTGTARPAATPAQPAAPSSAPTTPAASAGGVTGVAGVSRQAQQPSSGTHPSPGTGGTATPAVPGAPGTSGTPGTGGLPGTPGAGPAERPSGGAVGSGKAPVPGAGVPGKLGGGVPGAVQGATPGTPGTPGVPGATPPPAAGLVGGKPAAPGGGAASDDQQLARGKSVGAGPQPASPVTGSAGGGGFGAPPRAGASFNDLGAGAAAIGAGGVAGALSGDGERRGRGVGRSAPGAARSPHQLAMGDLPEEEARAQRNSQRLAPGSEPRRGGYLEKASGPEEDELGHVRRFGVEDSDLFTDQRMVSPDVIGDDDTDGRR</sequence>
<evidence type="ECO:0000256" key="1">
    <source>
        <dbReference type="ARBA" id="ARBA00010652"/>
    </source>
</evidence>
<feature type="compositionally biased region" description="Gly residues" evidence="2">
    <location>
        <begin position="333"/>
        <end position="345"/>
    </location>
</feature>
<dbReference type="AlphaFoldDB" id="A0A2V4B800"/>
<proteinExistence type="inferred from homology"/>
<feature type="compositionally biased region" description="Low complexity" evidence="2">
    <location>
        <begin position="379"/>
        <end position="388"/>
    </location>
</feature>
<dbReference type="InterPro" id="IPR038332">
    <property type="entry name" value="PPE_sf"/>
</dbReference>
<feature type="compositionally biased region" description="Low complexity" evidence="2">
    <location>
        <begin position="451"/>
        <end position="469"/>
    </location>
</feature>
<feature type="region of interest" description="Disordered" evidence="2">
    <location>
        <begin position="188"/>
        <end position="579"/>
    </location>
</feature>
<reference evidence="4 5" key="1">
    <citation type="submission" date="2016-07" db="EMBL/GenBank/DDBJ databases">
        <title>Draft genome sequence of Prauserella muralis DSM 45305, isolated from a mould-covered wall in an indoor environment.</title>
        <authorList>
            <person name="Ruckert C."/>
            <person name="Albersmeier A."/>
            <person name="Jiang C.-L."/>
            <person name="Jiang Y."/>
            <person name="Kalinowski J."/>
            <person name="Schneider O."/>
            <person name="Winkler A."/>
            <person name="Zotchev S.B."/>
        </authorList>
    </citation>
    <scope>NUCLEOTIDE SEQUENCE [LARGE SCALE GENOMIC DNA]</scope>
    <source>
        <strain evidence="4 5">DSM 45305</strain>
    </source>
</reference>
<dbReference type="SUPFAM" id="SSF140459">
    <property type="entry name" value="PE/PPE dimer-like"/>
    <property type="match status" value="1"/>
</dbReference>
<feature type="compositionally biased region" description="Gly residues" evidence="2">
    <location>
        <begin position="368"/>
        <end position="378"/>
    </location>
</feature>
<comment type="caution">
    <text evidence="4">The sequence shown here is derived from an EMBL/GenBank/DDBJ whole genome shotgun (WGS) entry which is preliminary data.</text>
</comment>
<evidence type="ECO:0000313" key="4">
    <source>
        <dbReference type="EMBL" id="PXY31474.1"/>
    </source>
</evidence>
<dbReference type="OrthoDB" id="3695206at2"/>
<keyword evidence="5" id="KW-1185">Reference proteome</keyword>
<feature type="compositionally biased region" description="Low complexity" evidence="2">
    <location>
        <begin position="236"/>
        <end position="332"/>
    </location>
</feature>
<feature type="compositionally biased region" description="Low complexity" evidence="2">
    <location>
        <begin position="211"/>
        <end position="228"/>
    </location>
</feature>
<dbReference type="InterPro" id="IPR000030">
    <property type="entry name" value="PPE_dom"/>
</dbReference>
<dbReference type="EMBL" id="MASW01000001">
    <property type="protein sequence ID" value="PXY31474.1"/>
    <property type="molecule type" value="Genomic_DNA"/>
</dbReference>
<evidence type="ECO:0000256" key="2">
    <source>
        <dbReference type="SAM" id="MobiDB-lite"/>
    </source>
</evidence>
<comment type="similarity">
    <text evidence="1">Belongs to the mycobacterial PPE family.</text>
</comment>
<feature type="compositionally biased region" description="Acidic residues" evidence="2">
    <location>
        <begin position="570"/>
        <end position="579"/>
    </location>
</feature>